<accession>A0A086T2T3</accession>
<feature type="transmembrane region" description="Helical" evidence="1">
    <location>
        <begin position="39"/>
        <end position="62"/>
    </location>
</feature>
<dbReference type="HOGENOM" id="CLU_1895551_0_0_1"/>
<keyword evidence="1" id="KW-0472">Membrane</keyword>
<keyword evidence="1" id="KW-0812">Transmembrane</keyword>
<protein>
    <submittedName>
        <fullName evidence="2">Uncharacterized protein</fullName>
    </submittedName>
</protein>
<reference evidence="3" key="1">
    <citation type="journal article" date="2014" name="Genome Announc.">
        <title>Genome sequence and annotation of Acremonium chrysogenum, producer of the beta-lactam antibiotic cephalosporin C.</title>
        <authorList>
            <person name="Terfehr D."/>
            <person name="Dahlmann T.A."/>
            <person name="Specht T."/>
            <person name="Zadra I."/>
            <person name="Kuernsteiner H."/>
            <person name="Kueck U."/>
        </authorList>
    </citation>
    <scope>NUCLEOTIDE SEQUENCE [LARGE SCALE GENOMIC DNA]</scope>
    <source>
        <strain evidence="3">ATCC 11550 / CBS 779.69 / DSM 880 / IAM 14645 / JCM 23072 / IMI 49137</strain>
    </source>
</reference>
<evidence type="ECO:0000256" key="1">
    <source>
        <dbReference type="SAM" id="Phobius"/>
    </source>
</evidence>
<dbReference type="AlphaFoldDB" id="A0A086T2T3"/>
<evidence type="ECO:0000313" key="3">
    <source>
        <dbReference type="Proteomes" id="UP000029964"/>
    </source>
</evidence>
<keyword evidence="1" id="KW-1133">Transmembrane helix</keyword>
<dbReference type="Proteomes" id="UP000029964">
    <property type="component" value="Unassembled WGS sequence"/>
</dbReference>
<proteinExistence type="predicted"/>
<organism evidence="2 3">
    <name type="scientific">Hapsidospora chrysogenum (strain ATCC 11550 / CBS 779.69 / DSM 880 / IAM 14645 / JCM 23072 / IMI 49137)</name>
    <name type="common">Acremonium chrysogenum</name>
    <dbReference type="NCBI Taxonomy" id="857340"/>
    <lineage>
        <taxon>Eukaryota</taxon>
        <taxon>Fungi</taxon>
        <taxon>Dikarya</taxon>
        <taxon>Ascomycota</taxon>
        <taxon>Pezizomycotina</taxon>
        <taxon>Sordariomycetes</taxon>
        <taxon>Hypocreomycetidae</taxon>
        <taxon>Hypocreales</taxon>
        <taxon>Bionectriaceae</taxon>
        <taxon>Hapsidospora</taxon>
    </lineage>
</organism>
<name>A0A086T2T3_HAPC1</name>
<dbReference type="EMBL" id="JPKY01000064">
    <property type="protein sequence ID" value="KFH43665.1"/>
    <property type="molecule type" value="Genomic_DNA"/>
</dbReference>
<keyword evidence="3" id="KW-1185">Reference proteome</keyword>
<evidence type="ECO:0000313" key="2">
    <source>
        <dbReference type="EMBL" id="KFH43665.1"/>
    </source>
</evidence>
<gene>
    <name evidence="2" type="ORF">ACRE_055960</name>
</gene>
<comment type="caution">
    <text evidence="2">The sequence shown here is derived from an EMBL/GenBank/DDBJ whole genome shotgun (WGS) entry which is preliminary data.</text>
</comment>
<sequence>MAPIISIPTLNTTFSAGAIDPGEYNNVTPDEASDNNRTVGIVIGVIAAVAIVGVPIASCIYLTHDKREERREEERRKAERNVEMVGGMAQHHWRGRAGNESGARRMRDGLVVRTGRGVVAVLDWVSGIAGRFRR</sequence>